<keyword evidence="1" id="KW-1133">Transmembrane helix</keyword>
<feature type="transmembrane region" description="Helical" evidence="1">
    <location>
        <begin position="191"/>
        <end position="211"/>
    </location>
</feature>
<feature type="transmembrane region" description="Helical" evidence="1">
    <location>
        <begin position="335"/>
        <end position="362"/>
    </location>
</feature>
<feature type="transmembrane region" description="Helical" evidence="1">
    <location>
        <begin position="264"/>
        <end position="283"/>
    </location>
</feature>
<feature type="transmembrane region" description="Helical" evidence="1">
    <location>
        <begin position="303"/>
        <end position="323"/>
    </location>
</feature>
<feature type="transmembrane region" description="Helical" evidence="1">
    <location>
        <begin position="414"/>
        <end position="433"/>
    </location>
</feature>
<feature type="transmembrane region" description="Helical" evidence="1">
    <location>
        <begin position="91"/>
        <end position="114"/>
    </location>
</feature>
<keyword evidence="1" id="KW-0472">Membrane</keyword>
<feature type="transmembrane region" description="Helical" evidence="1">
    <location>
        <begin position="121"/>
        <end position="140"/>
    </location>
</feature>
<name>A0ABN1US80_9ACTN</name>
<dbReference type="EMBL" id="BAAAJE010000035">
    <property type="protein sequence ID" value="GAA1165690.1"/>
    <property type="molecule type" value="Genomic_DNA"/>
</dbReference>
<feature type="transmembrane region" description="Helical" evidence="1">
    <location>
        <begin position="160"/>
        <end position="179"/>
    </location>
</feature>
<gene>
    <name evidence="2" type="ORF">GCM10009606_48840</name>
</gene>
<reference evidence="2 3" key="1">
    <citation type="journal article" date="2019" name="Int. J. Syst. Evol. Microbiol.">
        <title>The Global Catalogue of Microorganisms (GCM) 10K type strain sequencing project: providing services to taxonomists for standard genome sequencing and annotation.</title>
        <authorList>
            <consortium name="The Broad Institute Genomics Platform"/>
            <consortium name="The Broad Institute Genome Sequencing Center for Infectious Disease"/>
            <person name="Wu L."/>
            <person name="Ma J."/>
        </authorList>
    </citation>
    <scope>NUCLEOTIDE SEQUENCE [LARGE SCALE GENOMIC DNA]</scope>
    <source>
        <strain evidence="2 3">JCM 11813</strain>
    </source>
</reference>
<feature type="transmembrane region" description="Helical" evidence="1">
    <location>
        <begin position="531"/>
        <end position="548"/>
    </location>
</feature>
<evidence type="ECO:0000313" key="3">
    <source>
        <dbReference type="Proteomes" id="UP001499979"/>
    </source>
</evidence>
<feature type="transmembrane region" description="Helical" evidence="1">
    <location>
        <begin position="54"/>
        <end position="71"/>
    </location>
</feature>
<feature type="transmembrane region" description="Helical" evidence="1">
    <location>
        <begin position="439"/>
        <end position="458"/>
    </location>
</feature>
<evidence type="ECO:0000313" key="2">
    <source>
        <dbReference type="EMBL" id="GAA1165690.1"/>
    </source>
</evidence>
<sequence>MTETTGVGTGGRWRAAAPVRAAGRARPVWDTAFADPVREGHLRLAGLTRTERQLARAGLVGLALLLVSLLFTDVWRRGTLLPLDAPGRLTFLPVGLLPVTLVAFLLAWSLLAWGALAASPVVRVVVAATFLLTNASLSVPASIEVNGRAALEYGPDLVRAGYLGTAAALVVSALLAPLARTSRVLRPVLRTAAVGGLALFFLTHLWIHVVFVDEGLAGGVQTLMSGAITEIDGLLLPLVYVSGVLVVDFSLDVATGVSESARELPLRVARWLLAALLAVKLWVEVGNRWADWTTYVEDRPAAVARTVVAVLVLGAVVALVTRFPLTDAFERAKELLLYGSAALYASAILLAVLVVGVGVFSIAQLEVDHVPWFVTRFPTVGLTRYGPLALAGLALLVGLRLLRRRRSDLDREVGSGLVVLGCWTVPALALSASGSDLGFSDPLVDVLVTVGVAVLLAVRWRRLDAGTVVALGALTVFSWLAMSRGDWISVIGALIGLPAIVVVVVGIAFSVAGDAGFTATSTRRLPQGARVLLFVGYLVLSVTILHWVEATHADSHAAGAADAGFFYLGIPWAAWLVGRRLLQRPGS</sequence>
<feature type="transmembrane region" description="Helical" evidence="1">
    <location>
        <begin position="465"/>
        <end position="482"/>
    </location>
</feature>
<comment type="caution">
    <text evidence="2">The sequence shown here is derived from an EMBL/GenBank/DDBJ whole genome shotgun (WGS) entry which is preliminary data.</text>
</comment>
<keyword evidence="1" id="KW-0812">Transmembrane</keyword>
<evidence type="ECO:0000256" key="1">
    <source>
        <dbReference type="SAM" id="Phobius"/>
    </source>
</evidence>
<dbReference type="RefSeq" id="WP_343911205.1">
    <property type="nucleotide sequence ID" value="NZ_BAAAJE010000035.1"/>
</dbReference>
<feature type="transmembrane region" description="Helical" evidence="1">
    <location>
        <begin position="231"/>
        <end position="252"/>
    </location>
</feature>
<feature type="transmembrane region" description="Helical" evidence="1">
    <location>
        <begin position="382"/>
        <end position="402"/>
    </location>
</feature>
<proteinExistence type="predicted"/>
<organism evidence="2 3">
    <name type="scientific">Nocardioides aquiterrae</name>
    <dbReference type="NCBI Taxonomy" id="203799"/>
    <lineage>
        <taxon>Bacteria</taxon>
        <taxon>Bacillati</taxon>
        <taxon>Actinomycetota</taxon>
        <taxon>Actinomycetes</taxon>
        <taxon>Propionibacteriales</taxon>
        <taxon>Nocardioidaceae</taxon>
        <taxon>Nocardioides</taxon>
    </lineage>
</organism>
<protein>
    <submittedName>
        <fullName evidence="2">Uncharacterized protein</fullName>
    </submittedName>
</protein>
<keyword evidence="3" id="KW-1185">Reference proteome</keyword>
<feature type="transmembrane region" description="Helical" evidence="1">
    <location>
        <begin position="560"/>
        <end position="578"/>
    </location>
</feature>
<accession>A0ABN1US80</accession>
<feature type="transmembrane region" description="Helical" evidence="1">
    <location>
        <begin position="488"/>
        <end position="511"/>
    </location>
</feature>
<dbReference type="Proteomes" id="UP001499979">
    <property type="component" value="Unassembled WGS sequence"/>
</dbReference>